<dbReference type="InterPro" id="IPR010945">
    <property type="entry name" value="Malate_DH_type2"/>
</dbReference>
<dbReference type="GO" id="GO:0006099">
    <property type="term" value="P:tricarboxylic acid cycle"/>
    <property type="evidence" value="ECO:0007669"/>
    <property type="project" value="UniProtKB-KW"/>
</dbReference>
<dbReference type="Pfam" id="PF02866">
    <property type="entry name" value="Ldh_1_C"/>
    <property type="match status" value="1"/>
</dbReference>
<dbReference type="CDD" id="cd01336">
    <property type="entry name" value="MDH_cytoplasmic_cytosolic"/>
    <property type="match status" value="1"/>
</dbReference>
<evidence type="ECO:0000256" key="1">
    <source>
        <dbReference type="ARBA" id="ARBA00009613"/>
    </source>
</evidence>
<dbReference type="SUPFAM" id="SSF51735">
    <property type="entry name" value="NAD(P)-binding Rossmann-fold domains"/>
    <property type="match status" value="1"/>
</dbReference>
<keyword evidence="8" id="KW-0816">Tricarboxylic acid cycle</keyword>
<feature type="domain" description="Lactate/malate dehydrogenase C-terminal" evidence="10">
    <location>
        <begin position="167"/>
        <end position="344"/>
    </location>
</feature>
<evidence type="ECO:0000256" key="5">
    <source>
        <dbReference type="PIRSR" id="PIRSR000102-2"/>
    </source>
</evidence>
<evidence type="ECO:0000256" key="3">
    <source>
        <dbReference type="ARBA" id="ARBA00023027"/>
    </source>
</evidence>
<dbReference type="NCBIfam" id="NF003916">
    <property type="entry name" value="PRK05442.1"/>
    <property type="match status" value="1"/>
</dbReference>
<dbReference type="WBParaSite" id="SMRG1_28460.3">
    <property type="protein sequence ID" value="SMRG1_28460.3"/>
    <property type="gene ID" value="SMRG1_28460"/>
</dbReference>
<dbReference type="PIRSF" id="PIRSF000102">
    <property type="entry name" value="Lac_mal_DH"/>
    <property type="match status" value="1"/>
</dbReference>
<dbReference type="SUPFAM" id="SSF56327">
    <property type="entry name" value="LDH C-terminal domain-like"/>
    <property type="match status" value="1"/>
</dbReference>
<feature type="binding site" evidence="5">
    <location>
        <position position="103"/>
    </location>
    <ligand>
        <name>substrate</name>
    </ligand>
</feature>
<dbReference type="Gene3D" id="3.90.110.10">
    <property type="entry name" value="Lactate dehydrogenase/glycoside hydrolase, family 4, C-terminal"/>
    <property type="match status" value="1"/>
</dbReference>
<evidence type="ECO:0000256" key="7">
    <source>
        <dbReference type="RuleBase" id="RU003369"/>
    </source>
</evidence>
<dbReference type="InterPro" id="IPR001557">
    <property type="entry name" value="L-lactate/malate_DH"/>
</dbReference>
<dbReference type="Gene3D" id="3.40.50.720">
    <property type="entry name" value="NAD(P)-binding Rossmann-like Domain"/>
    <property type="match status" value="1"/>
</dbReference>
<evidence type="ECO:0000256" key="8">
    <source>
        <dbReference type="RuleBase" id="RU003405"/>
    </source>
</evidence>
<reference evidence="12" key="1">
    <citation type="submission" date="2023-11" db="UniProtKB">
        <authorList>
            <consortium name="WormBaseParasite"/>
        </authorList>
    </citation>
    <scope>IDENTIFICATION</scope>
</reference>
<feature type="active site" description="Proton acceptor" evidence="4">
    <location>
        <position position="198"/>
    </location>
</feature>
<comment type="catalytic activity">
    <reaction evidence="8">
        <text>(S)-malate + NAD(+) = oxaloacetate + NADH + H(+)</text>
        <dbReference type="Rhea" id="RHEA:21432"/>
        <dbReference type="ChEBI" id="CHEBI:15378"/>
        <dbReference type="ChEBI" id="CHEBI:15589"/>
        <dbReference type="ChEBI" id="CHEBI:16452"/>
        <dbReference type="ChEBI" id="CHEBI:57540"/>
        <dbReference type="ChEBI" id="CHEBI:57945"/>
        <dbReference type="EC" id="1.1.1.37"/>
    </reaction>
</comment>
<dbReference type="InterPro" id="IPR015955">
    <property type="entry name" value="Lactate_DH/Glyco_Ohase_4_C"/>
</dbReference>
<dbReference type="EC" id="1.1.1.37" evidence="8"/>
<feature type="binding site" evidence="5">
    <location>
        <position position="109"/>
    </location>
    <ligand>
        <name>substrate</name>
    </ligand>
</feature>
<proteinExistence type="inferred from homology"/>
<dbReference type="FunFam" id="3.40.50.720:FF:000010">
    <property type="entry name" value="Malate dehydrogenase"/>
    <property type="match status" value="1"/>
</dbReference>
<dbReference type="Pfam" id="PF00056">
    <property type="entry name" value="Ldh_1_N"/>
    <property type="match status" value="1"/>
</dbReference>
<name>A0AA84ZH81_9TREM</name>
<evidence type="ECO:0000256" key="6">
    <source>
        <dbReference type="PIRSR" id="PIRSR000102-3"/>
    </source>
</evidence>
<dbReference type="InterPro" id="IPR036291">
    <property type="entry name" value="NAD(P)-bd_dom_sf"/>
</dbReference>
<comment type="similarity">
    <text evidence="1">Belongs to the LDH/MDH superfamily. MDH type 2 family.</text>
</comment>
<feature type="binding site" evidence="5">
    <location>
        <position position="173"/>
    </location>
    <ligand>
        <name>substrate</name>
    </ligand>
</feature>
<evidence type="ECO:0000259" key="9">
    <source>
        <dbReference type="Pfam" id="PF00056"/>
    </source>
</evidence>
<evidence type="ECO:0000313" key="12">
    <source>
        <dbReference type="WBParaSite" id="SMRG1_28460.3"/>
    </source>
</evidence>
<evidence type="ECO:0000256" key="2">
    <source>
        <dbReference type="ARBA" id="ARBA00023002"/>
    </source>
</evidence>
<dbReference type="InterPro" id="IPR011274">
    <property type="entry name" value="Malate_DH_NAD-dep_euk"/>
</dbReference>
<feature type="binding site" evidence="6">
    <location>
        <begin position="22"/>
        <end position="28"/>
    </location>
    <ligand>
        <name>NAD(+)</name>
        <dbReference type="ChEBI" id="CHEBI:57540"/>
    </ligand>
</feature>
<feature type="binding site" evidence="6">
    <location>
        <begin position="140"/>
        <end position="142"/>
    </location>
    <ligand>
        <name>NAD(+)</name>
        <dbReference type="ChEBI" id="CHEBI:57540"/>
    </ligand>
</feature>
<dbReference type="AlphaFoldDB" id="A0AA84ZH81"/>
<evidence type="ECO:0000259" key="10">
    <source>
        <dbReference type="Pfam" id="PF02866"/>
    </source>
</evidence>
<dbReference type="PANTHER" id="PTHR23382">
    <property type="entry name" value="MALATE DEHYDROGENASE"/>
    <property type="match status" value="1"/>
</dbReference>
<dbReference type="NCBIfam" id="TIGR01759">
    <property type="entry name" value="MalateDH-SF1"/>
    <property type="match status" value="1"/>
</dbReference>
<feature type="binding site" evidence="6">
    <location>
        <position position="53"/>
    </location>
    <ligand>
        <name>NAD(+)</name>
        <dbReference type="ChEBI" id="CHEBI:57540"/>
    </ligand>
</feature>
<sequence length="351" mass="38873">MSEVSWYLVLLPFKPIRVLLTGAAGQIGYSLAGMVARGDMFGPDQEVILHLFDLEQMVESLKGLEMELQDCGFRLLKSVVVTHKPEVAFNQIDAALMVGAMPRREGMERKDLLNANVKIFKEQGQALDKYAKKTVKVVVVGNPANTNALALMKNAPSIPKENFSALTRLDHNRAQSFIAKRLGVSCDSVKNCIIWGNHSNTQFVDVSHAVVKQDGKEIPVATAINDDNWIKNEFLSSIQKRGAAVIAARKLSSALSAAKSVSDHMHDWWLGTKEVCFQFNLFCFKGEWVSMSVISDGSYDAPKDVIFSFPVQIKNGKWTIVQGLKLDEWAKGKFAITAEELKEERIAAGLD</sequence>
<keyword evidence="3 6" id="KW-0520">NAD</keyword>
<protein>
    <recommendedName>
        <fullName evidence="8">Malate dehydrogenase</fullName>
        <ecNumber evidence="8">1.1.1.37</ecNumber>
    </recommendedName>
</protein>
<feature type="binding site" evidence="5">
    <location>
        <position position="142"/>
    </location>
    <ligand>
        <name>substrate</name>
    </ligand>
</feature>
<dbReference type="NCBIfam" id="TIGR01758">
    <property type="entry name" value="MDH_euk_cyt"/>
    <property type="match status" value="1"/>
</dbReference>
<dbReference type="GO" id="GO:0006108">
    <property type="term" value="P:malate metabolic process"/>
    <property type="evidence" value="ECO:0007669"/>
    <property type="project" value="InterPro"/>
</dbReference>
<feature type="binding site" evidence="6">
    <location>
        <position position="116"/>
    </location>
    <ligand>
        <name>NAD(+)</name>
        <dbReference type="ChEBI" id="CHEBI:57540"/>
    </ligand>
</feature>
<feature type="domain" description="Lactate/malate dehydrogenase N-terminal" evidence="9">
    <location>
        <begin position="17"/>
        <end position="163"/>
    </location>
</feature>
<keyword evidence="2 7" id="KW-0560">Oxidoreductase</keyword>
<dbReference type="InterPro" id="IPR001236">
    <property type="entry name" value="Lactate/malate_DH_N"/>
</dbReference>
<evidence type="ECO:0000256" key="4">
    <source>
        <dbReference type="PIRSR" id="PIRSR000102-1"/>
    </source>
</evidence>
<dbReference type="Proteomes" id="UP000050790">
    <property type="component" value="Unassembled WGS sequence"/>
</dbReference>
<evidence type="ECO:0000313" key="11">
    <source>
        <dbReference type="Proteomes" id="UP000050790"/>
    </source>
</evidence>
<organism evidence="11 12">
    <name type="scientific">Schistosoma margrebowiei</name>
    <dbReference type="NCBI Taxonomy" id="48269"/>
    <lineage>
        <taxon>Eukaryota</taxon>
        <taxon>Metazoa</taxon>
        <taxon>Spiralia</taxon>
        <taxon>Lophotrochozoa</taxon>
        <taxon>Platyhelminthes</taxon>
        <taxon>Trematoda</taxon>
        <taxon>Digenea</taxon>
        <taxon>Strigeidida</taxon>
        <taxon>Schistosomatoidea</taxon>
        <taxon>Schistosomatidae</taxon>
        <taxon>Schistosoma</taxon>
    </lineage>
</organism>
<dbReference type="InterPro" id="IPR022383">
    <property type="entry name" value="Lactate/malate_DH_C"/>
</dbReference>
<accession>A0AA84ZH81</accession>
<dbReference type="GO" id="GO:0030060">
    <property type="term" value="F:L-malate dehydrogenase (NAD+) activity"/>
    <property type="evidence" value="ECO:0007669"/>
    <property type="project" value="UniProtKB-EC"/>
</dbReference>
<dbReference type="PROSITE" id="PS00068">
    <property type="entry name" value="MDH"/>
    <property type="match status" value="1"/>
</dbReference>
<dbReference type="InterPro" id="IPR001252">
    <property type="entry name" value="Malate_DH_AS"/>
</dbReference>
<dbReference type="FunFam" id="3.90.110.10:FF:000002">
    <property type="entry name" value="Malate dehydrogenase"/>
    <property type="match status" value="1"/>
</dbReference>